<dbReference type="SUPFAM" id="SSF63848">
    <property type="entry name" value="Cell-division inhibitor MinC, C-terminal domain"/>
    <property type="match status" value="1"/>
</dbReference>
<dbReference type="InterPro" id="IPR036145">
    <property type="entry name" value="MinC_C_sf"/>
</dbReference>
<dbReference type="GO" id="GO:0000902">
    <property type="term" value="P:cell morphogenesis"/>
    <property type="evidence" value="ECO:0007669"/>
    <property type="project" value="InterPro"/>
</dbReference>
<dbReference type="RefSeq" id="WP_025343517.1">
    <property type="nucleotide sequence ID" value="NZ_CP007201.1"/>
</dbReference>
<dbReference type="Proteomes" id="UP000019322">
    <property type="component" value="Chromosome"/>
</dbReference>
<sequence length="197" mass="22564">MKVTQKNVRVFHIEIDDEASFLDYFRKNSLLLREFFLLIEGEITKNIVFVLEQSGVCYKEINQCNIRFGGIKKEAPALEEAPKKEKVLEVQPLKQMPKLKLYDRPIRSGEEIVESLPIVIFGRVNSGAKVFCEESMSIYGIIDGLVQCDGEYIVLSGMSPRGHLIFNGEIVDREMLKLNVLQKIVMRDNVLEIKEVV</sequence>
<protein>
    <submittedName>
        <fullName evidence="2">Septum site-determining protein minC</fullName>
    </submittedName>
</protein>
<gene>
    <name evidence="2" type="ORF">SMUL_0322</name>
</gene>
<dbReference type="Pfam" id="PF03775">
    <property type="entry name" value="MinC_C"/>
    <property type="match status" value="1"/>
</dbReference>
<proteinExistence type="predicted"/>
<evidence type="ECO:0000313" key="2">
    <source>
        <dbReference type="EMBL" id="AHJ11604.1"/>
    </source>
</evidence>
<dbReference type="InterPro" id="IPR016098">
    <property type="entry name" value="CAP/MinC_C"/>
</dbReference>
<feature type="domain" description="Septum formation inhibitor MinC C-terminal" evidence="1">
    <location>
        <begin position="102"/>
        <end position="146"/>
    </location>
</feature>
<accession>A0AA86AJC8</accession>
<dbReference type="EMBL" id="CP007201">
    <property type="protein sequence ID" value="AHJ11604.1"/>
    <property type="molecule type" value="Genomic_DNA"/>
</dbReference>
<name>A0AA86AJC8_SULMK</name>
<dbReference type="InterPro" id="IPR005526">
    <property type="entry name" value="Septum_form_inhib_MinC_C"/>
</dbReference>
<evidence type="ECO:0000259" key="1">
    <source>
        <dbReference type="Pfam" id="PF03775"/>
    </source>
</evidence>
<dbReference type="KEGG" id="smul:SMUL_0322"/>
<evidence type="ECO:0000313" key="3">
    <source>
        <dbReference type="Proteomes" id="UP000019322"/>
    </source>
</evidence>
<reference evidence="2 3" key="1">
    <citation type="journal article" date="2014" name="Environ. Microbiol.">
        <title>Insights into organohalide respiration and the versatile catabolism of Sulfurospirillum multivorans gained from comparative genomics and physiological studies.</title>
        <authorList>
            <person name="Goris T."/>
            <person name="Schubert T."/>
            <person name="Gadkari J."/>
            <person name="Wubet T."/>
            <person name="Tarkka M."/>
            <person name="Buscot F."/>
            <person name="Adrian L."/>
            <person name="Diekert G."/>
        </authorList>
    </citation>
    <scope>NUCLEOTIDE SEQUENCE [LARGE SCALE GENOMIC DNA]</scope>
    <source>
        <strain evidence="3">DM 12446 / JCM 15788 / NBRC 109480</strain>
    </source>
</reference>
<organism evidence="2 3">
    <name type="scientific">Sulfurospirillum multivorans (strain DM 12446 / JCM 15788 / NBRC 109480)</name>
    <dbReference type="NCBI Taxonomy" id="1150621"/>
    <lineage>
        <taxon>Bacteria</taxon>
        <taxon>Pseudomonadati</taxon>
        <taxon>Campylobacterota</taxon>
        <taxon>Epsilonproteobacteria</taxon>
        <taxon>Campylobacterales</taxon>
        <taxon>Sulfurospirillaceae</taxon>
        <taxon>Sulfurospirillum</taxon>
    </lineage>
</organism>
<dbReference type="AlphaFoldDB" id="A0AA86AJC8"/>
<dbReference type="Gene3D" id="2.160.20.70">
    <property type="match status" value="1"/>
</dbReference>